<evidence type="ECO:0000256" key="11">
    <source>
        <dbReference type="SAM" id="Phobius"/>
    </source>
</evidence>
<dbReference type="Pfam" id="PF01428">
    <property type="entry name" value="zf-AN1"/>
    <property type="match status" value="1"/>
</dbReference>
<evidence type="ECO:0000256" key="3">
    <source>
        <dbReference type="ARBA" id="ARBA00022692"/>
    </source>
</evidence>
<reference evidence="13 14" key="1">
    <citation type="journal article" date="2013" name="Genome Announc.">
        <title>Genome of the haloarchaeon Natronomonas moolapensis, a neutrophilic member of a previously haloalkaliphilic genus.</title>
        <authorList>
            <person name="Dyall-Smith M.L."/>
            <person name="Pfeiffer F."/>
            <person name="Oberwinkler T."/>
            <person name="Klee K."/>
            <person name="Rampp M."/>
            <person name="Palm P."/>
            <person name="Gross K."/>
            <person name="Schuster S.C."/>
            <person name="Oesterhelt D."/>
        </authorList>
    </citation>
    <scope>NUCLEOTIDE SEQUENCE [LARGE SCALE GENOMIC DNA]</scope>
    <source>
        <strain evidence="14">DSM 18674 / JCM 14361 / 8.8.11</strain>
    </source>
</reference>
<evidence type="ECO:0000256" key="4">
    <source>
        <dbReference type="ARBA" id="ARBA00022723"/>
    </source>
</evidence>
<protein>
    <submittedName>
        <fullName evidence="13">Rhomboid family protease</fullName>
        <ecNumber evidence="13">3.4.21.105</ecNumber>
    </submittedName>
</protein>
<dbReference type="GeneID" id="14650826"/>
<feature type="transmembrane region" description="Helical" evidence="11">
    <location>
        <begin position="192"/>
        <end position="212"/>
    </location>
</feature>
<dbReference type="OrthoDB" id="26567at2157"/>
<keyword evidence="3 11" id="KW-0812">Transmembrane</keyword>
<evidence type="ECO:0000256" key="6">
    <source>
        <dbReference type="ARBA" id="ARBA00022801"/>
    </source>
</evidence>
<feature type="region of interest" description="Disordered" evidence="10">
    <location>
        <begin position="53"/>
        <end position="74"/>
    </location>
</feature>
<dbReference type="Gene3D" id="1.20.1540.10">
    <property type="entry name" value="Rhomboid-like"/>
    <property type="match status" value="1"/>
</dbReference>
<keyword evidence="4" id="KW-0479">Metal-binding</keyword>
<feature type="transmembrane region" description="Helical" evidence="11">
    <location>
        <begin position="243"/>
        <end position="268"/>
    </location>
</feature>
<feature type="transmembrane region" description="Helical" evidence="11">
    <location>
        <begin position="218"/>
        <end position="236"/>
    </location>
</feature>
<feature type="compositionally biased region" description="Gly residues" evidence="10">
    <location>
        <begin position="312"/>
        <end position="326"/>
    </location>
</feature>
<evidence type="ECO:0000313" key="14">
    <source>
        <dbReference type="Proteomes" id="UP000011867"/>
    </source>
</evidence>
<keyword evidence="6 13" id="KW-0378">Hydrolase</keyword>
<dbReference type="InterPro" id="IPR035952">
    <property type="entry name" value="Rhomboid-like_sf"/>
</dbReference>
<evidence type="ECO:0000256" key="5">
    <source>
        <dbReference type="ARBA" id="ARBA00022771"/>
    </source>
</evidence>
<organism evidence="13 14">
    <name type="scientific">Natronomonas moolapensis (strain DSM 18674 / CECT 7526 / JCM 14361 / 8.8.11)</name>
    <dbReference type="NCBI Taxonomy" id="268739"/>
    <lineage>
        <taxon>Archaea</taxon>
        <taxon>Methanobacteriati</taxon>
        <taxon>Methanobacteriota</taxon>
        <taxon>Stenosarchaea group</taxon>
        <taxon>Halobacteria</taxon>
        <taxon>Halobacteriales</taxon>
        <taxon>Natronomonadaceae</taxon>
        <taxon>Natronomonas</taxon>
    </lineage>
</organism>
<dbReference type="PROSITE" id="PS51039">
    <property type="entry name" value="ZF_AN1"/>
    <property type="match status" value="1"/>
</dbReference>
<feature type="region of interest" description="Disordered" evidence="10">
    <location>
        <begin position="304"/>
        <end position="326"/>
    </location>
</feature>
<comment type="subcellular location">
    <subcellularLocation>
        <location evidence="1">Membrane</location>
        <topology evidence="1">Multi-pass membrane protein</topology>
    </subcellularLocation>
</comment>
<dbReference type="AlphaFoldDB" id="M1XKG6"/>
<feature type="transmembrane region" description="Helical" evidence="11">
    <location>
        <begin position="101"/>
        <end position="119"/>
    </location>
</feature>
<keyword evidence="9 11" id="KW-0472">Membrane</keyword>
<dbReference type="Pfam" id="PF01694">
    <property type="entry name" value="Rhomboid"/>
    <property type="match status" value="1"/>
</dbReference>
<dbReference type="Gene3D" id="4.10.1110.10">
    <property type="entry name" value="AN1-like Zinc finger"/>
    <property type="match status" value="1"/>
</dbReference>
<keyword evidence="8 11" id="KW-1133">Transmembrane helix</keyword>
<name>M1XKG6_NATM8</name>
<keyword evidence="5" id="KW-0863">Zinc-finger</keyword>
<evidence type="ECO:0000256" key="1">
    <source>
        <dbReference type="ARBA" id="ARBA00004141"/>
    </source>
</evidence>
<dbReference type="RefSeq" id="WP_015408695.1">
    <property type="nucleotide sequence ID" value="NC_020388.1"/>
</dbReference>
<dbReference type="InterPro" id="IPR000058">
    <property type="entry name" value="Znf_AN1"/>
</dbReference>
<sequence length="326" mass="34021">MATCDVCGKDENMPYNCRHCGGTYCSEHRLPENHDCPGLERWNDPDGVFDSGFDDSVRGGGQGGRGGRGSRGGTAGSGGLLGRIGLDAGPGGPLGYFRNNLSYLFLAIAVVVFGLQYVLAPLLGIRLPSAGVDPGTTTWGQIFTLTTAHPEYVWTWVVSVFSHGGPSHLLFNAIALYFFGPIVERQVGSRKFAALFLASGVLAGLGQVGVGLVTGEQVAVLGASGALMAIMGVLAVTSPDLKVLLFFFIPMSIRTLTVLFAAFSIFAFVADGGILSGVAHFAHLVGLVIGLWYGNRIKDRIGRGPKQLNLGPGRGPGGPGGPGRFP</sequence>
<dbReference type="GO" id="GO:0016020">
    <property type="term" value="C:membrane"/>
    <property type="evidence" value="ECO:0007669"/>
    <property type="project" value="UniProtKB-SubCell"/>
</dbReference>
<dbReference type="KEGG" id="nmo:Nmlp_1662"/>
<evidence type="ECO:0000256" key="8">
    <source>
        <dbReference type="ARBA" id="ARBA00022989"/>
    </source>
</evidence>
<dbReference type="SMART" id="SM00154">
    <property type="entry name" value="ZnF_AN1"/>
    <property type="match status" value="1"/>
</dbReference>
<dbReference type="SUPFAM" id="SSF118310">
    <property type="entry name" value="AN1-like Zinc finger"/>
    <property type="match status" value="1"/>
</dbReference>
<dbReference type="GO" id="GO:0004252">
    <property type="term" value="F:serine-type endopeptidase activity"/>
    <property type="evidence" value="ECO:0007669"/>
    <property type="project" value="InterPro"/>
</dbReference>
<dbReference type="InterPro" id="IPR022764">
    <property type="entry name" value="Peptidase_S54_rhomboid_dom"/>
</dbReference>
<dbReference type="InterPro" id="IPR050925">
    <property type="entry name" value="Rhomboid_protease_S54"/>
</dbReference>
<evidence type="ECO:0000256" key="10">
    <source>
        <dbReference type="SAM" id="MobiDB-lite"/>
    </source>
</evidence>
<dbReference type="GO" id="GO:0008270">
    <property type="term" value="F:zinc ion binding"/>
    <property type="evidence" value="ECO:0007669"/>
    <property type="project" value="UniProtKB-KW"/>
</dbReference>
<keyword evidence="7" id="KW-0862">Zinc</keyword>
<evidence type="ECO:0000259" key="12">
    <source>
        <dbReference type="PROSITE" id="PS51039"/>
    </source>
</evidence>
<evidence type="ECO:0000256" key="7">
    <source>
        <dbReference type="ARBA" id="ARBA00022833"/>
    </source>
</evidence>
<dbReference type="EMBL" id="HF582854">
    <property type="protein sequence ID" value="CCQ35857.1"/>
    <property type="molecule type" value="Genomic_DNA"/>
</dbReference>
<feature type="compositionally biased region" description="Gly residues" evidence="10">
    <location>
        <begin position="58"/>
        <end position="74"/>
    </location>
</feature>
<dbReference type="STRING" id="268739.Nmlp_1662"/>
<dbReference type="PANTHER" id="PTHR43731:SF14">
    <property type="entry name" value="PRESENILIN-ASSOCIATED RHOMBOID-LIKE PROTEIN, MITOCHONDRIAL"/>
    <property type="match status" value="1"/>
</dbReference>
<dbReference type="InterPro" id="IPR035896">
    <property type="entry name" value="AN1-like_Znf"/>
</dbReference>
<dbReference type="EC" id="3.4.21.105" evidence="13"/>
<keyword evidence="13" id="KW-0645">Protease</keyword>
<keyword evidence="14" id="KW-1185">Reference proteome</keyword>
<feature type="domain" description="AN1-type" evidence="12">
    <location>
        <begin position="1"/>
        <end position="44"/>
    </location>
</feature>
<dbReference type="SUPFAM" id="SSF144091">
    <property type="entry name" value="Rhomboid-like"/>
    <property type="match status" value="1"/>
</dbReference>
<dbReference type="HOGENOM" id="CLU_055068_1_0_2"/>
<evidence type="ECO:0000256" key="9">
    <source>
        <dbReference type="ARBA" id="ARBA00023136"/>
    </source>
</evidence>
<proteinExistence type="inferred from homology"/>
<comment type="similarity">
    <text evidence="2">Belongs to the peptidase S54 family.</text>
</comment>
<evidence type="ECO:0000256" key="2">
    <source>
        <dbReference type="ARBA" id="ARBA00009045"/>
    </source>
</evidence>
<evidence type="ECO:0000313" key="13">
    <source>
        <dbReference type="EMBL" id="CCQ35857.1"/>
    </source>
</evidence>
<dbReference type="Proteomes" id="UP000011867">
    <property type="component" value="Chromosome"/>
</dbReference>
<dbReference type="GO" id="GO:0006508">
    <property type="term" value="P:proteolysis"/>
    <property type="evidence" value="ECO:0007669"/>
    <property type="project" value="UniProtKB-KW"/>
</dbReference>
<feature type="transmembrane region" description="Helical" evidence="11">
    <location>
        <begin position="153"/>
        <end position="180"/>
    </location>
</feature>
<gene>
    <name evidence="13" type="ordered locus">Nmlp_1662</name>
</gene>
<dbReference type="eggNOG" id="arCOG01769">
    <property type="taxonomic scope" value="Archaea"/>
</dbReference>
<feature type="transmembrane region" description="Helical" evidence="11">
    <location>
        <begin position="274"/>
        <end position="293"/>
    </location>
</feature>
<accession>M1XKG6</accession>
<dbReference type="PANTHER" id="PTHR43731">
    <property type="entry name" value="RHOMBOID PROTEASE"/>
    <property type="match status" value="1"/>
</dbReference>